<dbReference type="Gene3D" id="3.40.30.10">
    <property type="entry name" value="Glutaredoxin"/>
    <property type="match status" value="1"/>
</dbReference>
<dbReference type="PROSITE" id="PS50005">
    <property type="entry name" value="TPR"/>
    <property type="match status" value="1"/>
</dbReference>
<organism evidence="3 4">
    <name type="scientific">Vineibacter terrae</name>
    <dbReference type="NCBI Taxonomy" id="2586908"/>
    <lineage>
        <taxon>Bacteria</taxon>
        <taxon>Pseudomonadati</taxon>
        <taxon>Pseudomonadota</taxon>
        <taxon>Alphaproteobacteria</taxon>
        <taxon>Hyphomicrobiales</taxon>
        <taxon>Vineibacter</taxon>
    </lineage>
</organism>
<evidence type="ECO:0000259" key="2">
    <source>
        <dbReference type="Pfam" id="PF00578"/>
    </source>
</evidence>
<accession>A0A5C8P886</accession>
<dbReference type="EMBL" id="VDUZ01000075">
    <property type="protein sequence ID" value="TXL69671.1"/>
    <property type="molecule type" value="Genomic_DNA"/>
</dbReference>
<dbReference type="Proteomes" id="UP000321638">
    <property type="component" value="Unassembled WGS sequence"/>
</dbReference>
<evidence type="ECO:0000256" key="1">
    <source>
        <dbReference type="PROSITE-ProRule" id="PRU00339"/>
    </source>
</evidence>
<dbReference type="InterPro" id="IPR019734">
    <property type="entry name" value="TPR_rpt"/>
</dbReference>
<dbReference type="CDD" id="cd02966">
    <property type="entry name" value="TlpA_like_family"/>
    <property type="match status" value="1"/>
</dbReference>
<reference evidence="3 4" key="1">
    <citation type="submission" date="2019-06" db="EMBL/GenBank/DDBJ databases">
        <title>New taxonomy in bacterial strain CC-CFT640, isolated from vineyard.</title>
        <authorList>
            <person name="Lin S.-Y."/>
            <person name="Tsai C.-F."/>
            <person name="Young C.-C."/>
        </authorList>
    </citation>
    <scope>NUCLEOTIDE SEQUENCE [LARGE SCALE GENOMIC DNA]</scope>
    <source>
        <strain evidence="3 4">CC-CFT640</strain>
    </source>
</reference>
<dbReference type="GO" id="GO:0016209">
    <property type="term" value="F:antioxidant activity"/>
    <property type="evidence" value="ECO:0007669"/>
    <property type="project" value="InterPro"/>
</dbReference>
<keyword evidence="1" id="KW-0802">TPR repeat</keyword>
<dbReference type="AlphaFoldDB" id="A0A5C8P886"/>
<dbReference type="SUPFAM" id="SSF48452">
    <property type="entry name" value="TPR-like"/>
    <property type="match status" value="1"/>
</dbReference>
<feature type="repeat" description="TPR" evidence="1">
    <location>
        <begin position="145"/>
        <end position="178"/>
    </location>
</feature>
<feature type="domain" description="Alkyl hydroperoxide reductase subunit C/ Thiol specific antioxidant" evidence="2">
    <location>
        <begin position="6"/>
        <end position="74"/>
    </location>
</feature>
<dbReference type="InterPro" id="IPR036249">
    <property type="entry name" value="Thioredoxin-like_sf"/>
</dbReference>
<keyword evidence="4" id="KW-1185">Reference proteome</keyword>
<dbReference type="Pfam" id="PF00578">
    <property type="entry name" value="AhpC-TSA"/>
    <property type="match status" value="1"/>
</dbReference>
<sequence length="222" mass="25025">MPVWQLLYDELKDRSFMVVAVAEDSRGTEQARQWIEQAKTAYWCLIDADHCVADLYGMVNVPQAVWIDEAGRVVRPAETAGSTDHFRRMDLATRTMAPEDQAARLAARTAYLGAVKDWVLTGRHALATDDARRKQPRITTEIAQAHAHFRLGTWLRAHGKPEEADRHLAEASRLHPDSWNMWRQAADLDAVGKAGGPEFWARVKALGDRPYYPPPDLPGFGR</sequence>
<proteinExistence type="predicted"/>
<gene>
    <name evidence="3" type="ORF">FHP25_38055</name>
</gene>
<dbReference type="InterPro" id="IPR011990">
    <property type="entry name" value="TPR-like_helical_dom_sf"/>
</dbReference>
<comment type="caution">
    <text evidence="3">The sequence shown here is derived from an EMBL/GenBank/DDBJ whole genome shotgun (WGS) entry which is preliminary data.</text>
</comment>
<name>A0A5C8P886_9HYPH</name>
<evidence type="ECO:0000313" key="4">
    <source>
        <dbReference type="Proteomes" id="UP000321638"/>
    </source>
</evidence>
<dbReference type="GO" id="GO:0016491">
    <property type="term" value="F:oxidoreductase activity"/>
    <property type="evidence" value="ECO:0007669"/>
    <property type="project" value="InterPro"/>
</dbReference>
<dbReference type="OrthoDB" id="5188698at2"/>
<dbReference type="SUPFAM" id="SSF52833">
    <property type="entry name" value="Thioredoxin-like"/>
    <property type="match status" value="1"/>
</dbReference>
<dbReference type="InterPro" id="IPR000866">
    <property type="entry name" value="AhpC/TSA"/>
</dbReference>
<evidence type="ECO:0000313" key="3">
    <source>
        <dbReference type="EMBL" id="TXL69671.1"/>
    </source>
</evidence>
<protein>
    <submittedName>
        <fullName evidence="3">TlpA family protein disulfide reductase</fullName>
    </submittedName>
</protein>
<dbReference type="Gene3D" id="1.25.40.10">
    <property type="entry name" value="Tetratricopeptide repeat domain"/>
    <property type="match status" value="1"/>
</dbReference>